<feature type="domain" description="Primase C-terminal 1" evidence="1">
    <location>
        <begin position="192"/>
        <end position="257"/>
    </location>
</feature>
<evidence type="ECO:0000313" key="4">
    <source>
        <dbReference type="Proteomes" id="UP000003075"/>
    </source>
</evidence>
<comment type="caution">
    <text evidence="3">The sequence shown here is derived from an EMBL/GenBank/DDBJ whole genome shotgun (WGS) entry which is preliminary data.</text>
</comment>
<dbReference type="CDD" id="cd04859">
    <property type="entry name" value="Prim_Pol"/>
    <property type="match status" value="1"/>
</dbReference>
<dbReference type="OrthoDB" id="2303110at2"/>
<feature type="domain" description="DNA primase/polymerase bifunctional N-terminal" evidence="2">
    <location>
        <begin position="11"/>
        <end position="158"/>
    </location>
</feature>
<evidence type="ECO:0008006" key="5">
    <source>
        <dbReference type="Google" id="ProtNLM"/>
    </source>
</evidence>
<dbReference type="InterPro" id="IPR014820">
    <property type="entry name" value="PriCT_1"/>
</dbReference>
<accession>D3LC82</accession>
<proteinExistence type="predicted"/>
<dbReference type="SUPFAM" id="SSF56747">
    <property type="entry name" value="Prim-pol domain"/>
    <property type="match status" value="1"/>
</dbReference>
<dbReference type="SMART" id="SM00943">
    <property type="entry name" value="Prim-Pol"/>
    <property type="match status" value="1"/>
</dbReference>
<evidence type="ECO:0000259" key="1">
    <source>
        <dbReference type="SMART" id="SM00942"/>
    </source>
</evidence>
<dbReference type="InterPro" id="IPR015330">
    <property type="entry name" value="DNA_primase/pol_bifunc_N"/>
</dbReference>
<protein>
    <recommendedName>
        <fullName evidence="5">Primase C-terminal 1 domain-containing protein</fullName>
    </recommendedName>
</protein>
<organism evidence="3 4">
    <name type="scientific">Oenococcus oeni AWRIB429</name>
    <dbReference type="NCBI Taxonomy" id="655225"/>
    <lineage>
        <taxon>Bacteria</taxon>
        <taxon>Bacillati</taxon>
        <taxon>Bacillota</taxon>
        <taxon>Bacilli</taxon>
        <taxon>Lactobacillales</taxon>
        <taxon>Lactobacillaceae</taxon>
        <taxon>Oenococcus</taxon>
    </lineage>
</organism>
<dbReference type="Pfam" id="PF09250">
    <property type="entry name" value="Prim-Pol"/>
    <property type="match status" value="1"/>
</dbReference>
<evidence type="ECO:0000259" key="2">
    <source>
        <dbReference type="SMART" id="SM00943"/>
    </source>
</evidence>
<dbReference type="SMART" id="SM00942">
    <property type="entry name" value="PriCT_1"/>
    <property type="match status" value="1"/>
</dbReference>
<sequence length="265" mass="30278">MTIYRSKEEYAQRYAKAGMYVLPVANKHPIIKFADQPALTESQIHDIWEQHPNADIAVRTVDFFVVDIDKHQDNNGFKSLKEFNHNEYFSTTLTQKTAHGGAQMFYMKPKGIEVEQNIGWLKGVDVKAHINNYVVIAPSDGYQFVNHHKIVEASKELLRAIKPVNSQYDIPESVRNKYHITEKSKTAELFERIAFGLGGSGMRNNNLTELIGGLLFRGVDPDAVLQLCRLTNQNSPQPLEESEFNKTYTSMLKKEMRRRNDTGTT</sequence>
<evidence type="ECO:0000313" key="3">
    <source>
        <dbReference type="EMBL" id="EFD87529.1"/>
    </source>
</evidence>
<reference evidence="3 4" key="1">
    <citation type="journal article" date="2010" name="Appl. Microbiol. Biotechnol.">
        <title>Genotypic diversity in Oenococcus oeni by high-density microarray comparative genome hybridization and whole genome sequencing.</title>
        <authorList>
            <person name="Borneman A.R."/>
            <person name="Bartowsky E.J."/>
            <person name="McCarthy J."/>
            <person name="Chambers P.J."/>
        </authorList>
    </citation>
    <scope>NUCLEOTIDE SEQUENCE [LARGE SCALE GENOMIC DNA]</scope>
    <source>
        <strain evidence="3 4">AWRIB429</strain>
    </source>
</reference>
<dbReference type="AlphaFoldDB" id="D3LC82"/>
<dbReference type="RefSeq" id="WP_002819763.1">
    <property type="nucleotide sequence ID" value="NZ_ACSE01000033.1"/>
</dbReference>
<dbReference type="Proteomes" id="UP000003075">
    <property type="component" value="Unassembled WGS sequence"/>
</dbReference>
<gene>
    <name evidence="3" type="ORF">AWRIB429_1962</name>
</gene>
<dbReference type="EMBL" id="ACSE01000033">
    <property type="protein sequence ID" value="EFD87529.1"/>
    <property type="molecule type" value="Genomic_DNA"/>
</dbReference>
<name>D3LC82_OENOE</name>
<dbReference type="Pfam" id="PF08708">
    <property type="entry name" value="PriCT_1"/>
    <property type="match status" value="1"/>
</dbReference>
<dbReference type="GeneID" id="75065297"/>